<dbReference type="InterPro" id="IPR017900">
    <property type="entry name" value="4Fe4S_Fe_S_CS"/>
</dbReference>
<keyword evidence="6" id="KW-1185">Reference proteome</keyword>
<protein>
    <submittedName>
        <fullName evidence="5">Aldo/keto reductase</fullName>
    </submittedName>
</protein>
<dbReference type="SUPFAM" id="SSF51430">
    <property type="entry name" value="NAD(P)-linked oxidoreductase"/>
    <property type="match status" value="1"/>
</dbReference>
<evidence type="ECO:0000256" key="3">
    <source>
        <dbReference type="ARBA" id="ARBA00023014"/>
    </source>
</evidence>
<dbReference type="Pfam" id="PF00248">
    <property type="entry name" value="Aldo_ket_red"/>
    <property type="match status" value="1"/>
</dbReference>
<dbReference type="RefSeq" id="WP_215625152.1">
    <property type="nucleotide sequence ID" value="NZ_CP067089.2"/>
</dbReference>
<evidence type="ECO:0000259" key="4">
    <source>
        <dbReference type="PROSITE" id="PS51379"/>
    </source>
</evidence>
<accession>A0A7T7XK54</accession>
<dbReference type="GO" id="GO:0051536">
    <property type="term" value="F:iron-sulfur cluster binding"/>
    <property type="evidence" value="ECO:0007669"/>
    <property type="project" value="UniProtKB-KW"/>
</dbReference>
<name>A0A7T7XK54_9SPIR</name>
<dbReference type="KEGG" id="bhc:JFL75_12950"/>
<evidence type="ECO:0000313" key="6">
    <source>
        <dbReference type="Proteomes" id="UP000595917"/>
    </source>
</evidence>
<sequence length="377" mass="42169">MEYLGENIKKLGFGFMRLPMLGDNTIDIEQTKDMVDLFMSRGFSYFDSSWGYMGGKSEEAMKTAIVDRYPRGSFQIATKAPAFAVGTAEEAKAMVWTSLKRLGVEYIDYYLLHNLGGTRTKKFDDFAMWDYLAELKEKGVVRHIGFSIHDNARALDKILTDHPEVEFIQFQLNYDDWESPSIQARQCHEVAMKHNKPIVVMEPLKGGLLTNPPESVKKVFTDADPDVSLASWGIRYAASQKNIITVLSGMSTMEQMRDNVSFMTDFRPLSAEEQAVIETAREAIGKIHSIPCTGCQYCVEGCPQGIPIPKVFGAYNRKLVYNDMAAAKGQYAIEVITGGRASDCIACGNCERVCPQHIAIVDNLEQIGRELDAAPFF</sequence>
<dbReference type="Pfam" id="PF13187">
    <property type="entry name" value="Fer4_9"/>
    <property type="match status" value="1"/>
</dbReference>
<dbReference type="InterPro" id="IPR036812">
    <property type="entry name" value="NAD(P)_OxRdtase_dom_sf"/>
</dbReference>
<dbReference type="InterPro" id="IPR023210">
    <property type="entry name" value="NADP_OxRdtase_dom"/>
</dbReference>
<dbReference type="Gene3D" id="3.20.20.100">
    <property type="entry name" value="NADP-dependent oxidoreductase domain"/>
    <property type="match status" value="1"/>
</dbReference>
<dbReference type="PANTHER" id="PTHR43312:SF2">
    <property type="entry name" value="OXIDOREDUCTASE"/>
    <property type="match status" value="1"/>
</dbReference>
<dbReference type="InterPro" id="IPR017896">
    <property type="entry name" value="4Fe4S_Fe-S-bd"/>
</dbReference>
<dbReference type="PROSITE" id="PS00198">
    <property type="entry name" value="4FE4S_FER_1"/>
    <property type="match status" value="1"/>
</dbReference>
<dbReference type="Proteomes" id="UP000595917">
    <property type="component" value="Chromosome"/>
</dbReference>
<gene>
    <name evidence="5" type="ORF">JFL75_12950</name>
</gene>
<dbReference type="CDD" id="cd19096">
    <property type="entry name" value="AKR_Fe-S_oxidoreductase"/>
    <property type="match status" value="1"/>
</dbReference>
<reference evidence="5" key="1">
    <citation type="submission" date="2021-01" db="EMBL/GenBank/DDBJ databases">
        <title>Description of Breznakiella homolactica.</title>
        <authorList>
            <person name="Song Y."/>
            <person name="Brune A."/>
        </authorList>
    </citation>
    <scope>NUCLEOTIDE SEQUENCE</scope>
    <source>
        <strain evidence="5">RmG30</strain>
    </source>
</reference>
<feature type="domain" description="4Fe-4S ferredoxin-type" evidence="4">
    <location>
        <begin position="283"/>
        <end position="312"/>
    </location>
</feature>
<evidence type="ECO:0000256" key="1">
    <source>
        <dbReference type="ARBA" id="ARBA00022723"/>
    </source>
</evidence>
<dbReference type="Gene3D" id="3.30.70.20">
    <property type="match status" value="1"/>
</dbReference>
<dbReference type="PANTHER" id="PTHR43312">
    <property type="entry name" value="D-THREO-ALDOSE 1-DEHYDROGENASE"/>
    <property type="match status" value="1"/>
</dbReference>
<dbReference type="PROSITE" id="PS51379">
    <property type="entry name" value="4FE4S_FER_2"/>
    <property type="match status" value="2"/>
</dbReference>
<organism evidence="5 6">
    <name type="scientific">Breznakiella homolactica</name>
    <dbReference type="NCBI Taxonomy" id="2798577"/>
    <lineage>
        <taxon>Bacteria</taxon>
        <taxon>Pseudomonadati</taxon>
        <taxon>Spirochaetota</taxon>
        <taxon>Spirochaetia</taxon>
        <taxon>Spirochaetales</taxon>
        <taxon>Breznakiellaceae</taxon>
        <taxon>Breznakiella</taxon>
    </lineage>
</organism>
<dbReference type="SUPFAM" id="SSF46548">
    <property type="entry name" value="alpha-helical ferredoxin"/>
    <property type="match status" value="1"/>
</dbReference>
<proteinExistence type="predicted"/>
<dbReference type="GO" id="GO:0046872">
    <property type="term" value="F:metal ion binding"/>
    <property type="evidence" value="ECO:0007669"/>
    <property type="project" value="UniProtKB-KW"/>
</dbReference>
<feature type="domain" description="4Fe-4S ferredoxin-type" evidence="4">
    <location>
        <begin position="334"/>
        <end position="364"/>
    </location>
</feature>
<dbReference type="InterPro" id="IPR053135">
    <property type="entry name" value="AKR2_Oxidoreductase"/>
</dbReference>
<evidence type="ECO:0000313" key="5">
    <source>
        <dbReference type="EMBL" id="QQO07846.1"/>
    </source>
</evidence>
<keyword evidence="3" id="KW-0411">Iron-sulfur</keyword>
<keyword evidence="2" id="KW-0408">Iron</keyword>
<evidence type="ECO:0000256" key="2">
    <source>
        <dbReference type="ARBA" id="ARBA00023004"/>
    </source>
</evidence>
<dbReference type="AlphaFoldDB" id="A0A7T7XK54"/>
<dbReference type="EMBL" id="CP067089">
    <property type="protein sequence ID" value="QQO07846.1"/>
    <property type="molecule type" value="Genomic_DNA"/>
</dbReference>
<keyword evidence="1" id="KW-0479">Metal-binding</keyword>